<dbReference type="Proteomes" id="UP000230842">
    <property type="component" value="Unassembled WGS sequence"/>
</dbReference>
<dbReference type="Pfam" id="PF00534">
    <property type="entry name" value="Glycos_transf_1"/>
    <property type="match status" value="1"/>
</dbReference>
<dbReference type="SUPFAM" id="SSF53756">
    <property type="entry name" value="UDP-Glycosyltransferase/glycogen phosphorylase"/>
    <property type="match status" value="1"/>
</dbReference>
<evidence type="ECO:0000313" key="6">
    <source>
        <dbReference type="Proteomes" id="UP000230842"/>
    </source>
</evidence>
<keyword evidence="1" id="KW-0328">Glycosyltransferase</keyword>
<keyword evidence="2 5" id="KW-0808">Transferase</keyword>
<dbReference type="InterPro" id="IPR001296">
    <property type="entry name" value="Glyco_trans_1"/>
</dbReference>
<gene>
    <name evidence="5" type="ORF">CLV56_1077</name>
</gene>
<dbReference type="InterPro" id="IPR050194">
    <property type="entry name" value="Glycosyltransferase_grp1"/>
</dbReference>
<dbReference type="PANTHER" id="PTHR45947:SF13">
    <property type="entry name" value="TRANSFERASE"/>
    <property type="match status" value="1"/>
</dbReference>
<evidence type="ECO:0000256" key="2">
    <source>
        <dbReference type="ARBA" id="ARBA00022679"/>
    </source>
</evidence>
<dbReference type="AlphaFoldDB" id="A0A0B2B688"/>
<dbReference type="GO" id="GO:1901137">
    <property type="term" value="P:carbohydrate derivative biosynthetic process"/>
    <property type="evidence" value="ECO:0007669"/>
    <property type="project" value="UniProtKB-ARBA"/>
</dbReference>
<dbReference type="InterPro" id="IPR028098">
    <property type="entry name" value="Glyco_trans_4-like_N"/>
</dbReference>
<comment type="caution">
    <text evidence="5">The sequence shown here is derived from an EMBL/GenBank/DDBJ whole genome shotgun (WGS) entry which is preliminary data.</text>
</comment>
<dbReference type="PANTHER" id="PTHR45947">
    <property type="entry name" value="SULFOQUINOVOSYL TRANSFERASE SQD2"/>
    <property type="match status" value="1"/>
</dbReference>
<dbReference type="EMBL" id="PGEZ01000001">
    <property type="protein sequence ID" value="PJJ56863.1"/>
    <property type="molecule type" value="Genomic_DNA"/>
</dbReference>
<keyword evidence="6" id="KW-1185">Reference proteome</keyword>
<proteinExistence type="predicted"/>
<accession>A0A0B2B688</accession>
<evidence type="ECO:0000259" key="3">
    <source>
        <dbReference type="Pfam" id="PF00534"/>
    </source>
</evidence>
<dbReference type="OrthoDB" id="9787111at2"/>
<feature type="domain" description="Glycosyltransferase subfamily 4-like N-terminal" evidence="4">
    <location>
        <begin position="17"/>
        <end position="201"/>
    </location>
</feature>
<organism evidence="5 6">
    <name type="scientific">Mumia flava</name>
    <dbReference type="NCBI Taxonomy" id="1348852"/>
    <lineage>
        <taxon>Bacteria</taxon>
        <taxon>Bacillati</taxon>
        <taxon>Actinomycetota</taxon>
        <taxon>Actinomycetes</taxon>
        <taxon>Propionibacteriales</taxon>
        <taxon>Nocardioidaceae</taxon>
        <taxon>Mumia</taxon>
    </lineage>
</organism>
<sequence>MRVVVVHGRYRSAAPSGENVVVDQESAALAEAGHEVVLFQRESDEIAGWSLARKAMLPYRSVWNRPVRDDLGRLLARVRPDVVHVHNTFPLLSPSVLHACADAGVPVVATLHNYKLLCASGDFFRDGAVCHACADGSVLPGLRHGCYRGSRIATAPVSLSLTAHRTAWRELVSAYVFISTAQRDAMRALDLPAERVFVKHNHVPEPPVAPAGEGDRDRTVAFVGRLDAVKGVPFLMRAWDAFRAARPDSGLRLVVVGGGPLEDTVRTWARGHGSVDVLGLLARPEAMRRLGRSLAAVVPSQWEETFGLVAVEAMAAGVAPLTPDRGSFPELVDDGRTGALYPAESVAGLARLLADVDDDPARFAGYGRAARGAYEKRFAPEAGLRALLDVYDFARSNRAVRAGSRR</sequence>
<dbReference type="Gene3D" id="3.40.50.2000">
    <property type="entry name" value="Glycogen Phosphorylase B"/>
    <property type="match status" value="2"/>
</dbReference>
<dbReference type="GO" id="GO:0016757">
    <property type="term" value="F:glycosyltransferase activity"/>
    <property type="evidence" value="ECO:0007669"/>
    <property type="project" value="UniProtKB-KW"/>
</dbReference>
<evidence type="ECO:0000313" key="5">
    <source>
        <dbReference type="EMBL" id="PJJ56863.1"/>
    </source>
</evidence>
<evidence type="ECO:0000256" key="1">
    <source>
        <dbReference type="ARBA" id="ARBA00022676"/>
    </source>
</evidence>
<name>A0A0B2B688_9ACTN</name>
<dbReference type="RefSeq" id="WP_039364421.1">
    <property type="nucleotide sequence ID" value="NZ_PGEZ01000001.1"/>
</dbReference>
<protein>
    <submittedName>
        <fullName evidence="5">Glycosyltransferase involved in cell wall biosynthesis</fullName>
    </submittedName>
</protein>
<reference evidence="5 6" key="1">
    <citation type="submission" date="2017-11" db="EMBL/GenBank/DDBJ databases">
        <title>Genomic Encyclopedia of Archaeal and Bacterial Type Strains, Phase II (KMG-II): From Individual Species to Whole Genera.</title>
        <authorList>
            <person name="Goeker M."/>
        </authorList>
    </citation>
    <scope>NUCLEOTIDE SEQUENCE [LARGE SCALE GENOMIC DNA]</scope>
    <source>
        <strain evidence="5 6">DSM 27763</strain>
    </source>
</reference>
<feature type="domain" description="Glycosyl transferase family 1" evidence="3">
    <location>
        <begin position="214"/>
        <end position="362"/>
    </location>
</feature>
<evidence type="ECO:0000259" key="4">
    <source>
        <dbReference type="Pfam" id="PF13579"/>
    </source>
</evidence>
<dbReference type="Pfam" id="PF13579">
    <property type="entry name" value="Glyco_trans_4_4"/>
    <property type="match status" value="1"/>
</dbReference>